<protein>
    <submittedName>
        <fullName evidence="2">Type 1 glutamine amidotransferase</fullName>
        <ecNumber evidence="2">3.4.-.-</ecNumber>
    </submittedName>
</protein>
<reference evidence="2" key="1">
    <citation type="submission" date="2023-04" db="EMBL/GenBank/DDBJ databases">
        <title>Complete genome sequence of Temperatibacter marinus.</title>
        <authorList>
            <person name="Rong J.-C."/>
            <person name="Yi M.-L."/>
            <person name="Zhao Q."/>
        </authorList>
    </citation>
    <scope>NUCLEOTIDE SEQUENCE</scope>
    <source>
        <strain evidence="2">NBRC 110045</strain>
    </source>
</reference>
<dbReference type="EMBL" id="CP123872">
    <property type="protein sequence ID" value="WND03890.1"/>
    <property type="molecule type" value="Genomic_DNA"/>
</dbReference>
<keyword evidence="3" id="KW-1185">Reference proteome</keyword>
<dbReference type="PANTHER" id="PTHR42695">
    <property type="entry name" value="GLUTAMINE AMIDOTRANSFERASE YLR126C-RELATED"/>
    <property type="match status" value="1"/>
</dbReference>
<keyword evidence="2" id="KW-0315">Glutamine amidotransferase</keyword>
<dbReference type="Pfam" id="PF00117">
    <property type="entry name" value="GATase"/>
    <property type="match status" value="1"/>
</dbReference>
<dbReference type="Gene3D" id="3.40.50.880">
    <property type="match status" value="1"/>
</dbReference>
<evidence type="ECO:0000313" key="3">
    <source>
        <dbReference type="Proteomes" id="UP001268683"/>
    </source>
</evidence>
<dbReference type="CDD" id="cd01741">
    <property type="entry name" value="GATase1_1"/>
    <property type="match status" value="1"/>
</dbReference>
<sequence>MKIAILQCGESIESAIDLFGDYDEMCKTMLGLSPSEATSYRIFDHHFPEISAYDAFVITGSKYGVYENHSWIPPLEEKIRGMNAARKKVIGICFGHQIIAQALGGKVRKDEKGFGVGLMTYQMKIDNEMREISLYAWHQDQVYSLPKDAHVIAHSDFCPYAGLQYGTHILTFQAHPEFLIGYEKALLEERRGVTISTQLADQALTSLSKPSHSKSVCRHIQNFVQDAL</sequence>
<dbReference type="PANTHER" id="PTHR42695:SF5">
    <property type="entry name" value="GLUTAMINE AMIDOTRANSFERASE YLR126C-RELATED"/>
    <property type="match status" value="1"/>
</dbReference>
<keyword evidence="2" id="KW-0378">Hydrolase</keyword>
<dbReference type="AlphaFoldDB" id="A0AA52HBM0"/>
<dbReference type="EC" id="3.4.-.-" evidence="2"/>
<dbReference type="KEGG" id="tmk:QGN29_05830"/>
<dbReference type="SUPFAM" id="SSF52317">
    <property type="entry name" value="Class I glutamine amidotransferase-like"/>
    <property type="match status" value="1"/>
</dbReference>
<evidence type="ECO:0000313" key="2">
    <source>
        <dbReference type="EMBL" id="WND03890.1"/>
    </source>
</evidence>
<dbReference type="InterPro" id="IPR044992">
    <property type="entry name" value="ChyE-like"/>
</dbReference>
<gene>
    <name evidence="2" type="ORF">QGN29_05830</name>
</gene>
<organism evidence="2 3">
    <name type="scientific">Temperatibacter marinus</name>
    <dbReference type="NCBI Taxonomy" id="1456591"/>
    <lineage>
        <taxon>Bacteria</taxon>
        <taxon>Pseudomonadati</taxon>
        <taxon>Pseudomonadota</taxon>
        <taxon>Alphaproteobacteria</taxon>
        <taxon>Kordiimonadales</taxon>
        <taxon>Temperatibacteraceae</taxon>
        <taxon>Temperatibacter</taxon>
    </lineage>
</organism>
<accession>A0AA52HBM0</accession>
<dbReference type="Proteomes" id="UP001268683">
    <property type="component" value="Chromosome"/>
</dbReference>
<dbReference type="GO" id="GO:0016787">
    <property type="term" value="F:hydrolase activity"/>
    <property type="evidence" value="ECO:0007669"/>
    <property type="project" value="UniProtKB-KW"/>
</dbReference>
<dbReference type="InterPro" id="IPR029062">
    <property type="entry name" value="Class_I_gatase-like"/>
</dbReference>
<dbReference type="InterPro" id="IPR017926">
    <property type="entry name" value="GATASE"/>
</dbReference>
<name>A0AA52HBM0_9PROT</name>
<proteinExistence type="predicted"/>
<evidence type="ECO:0000259" key="1">
    <source>
        <dbReference type="Pfam" id="PF00117"/>
    </source>
</evidence>
<dbReference type="RefSeq" id="WP_310799755.1">
    <property type="nucleotide sequence ID" value="NZ_CP123872.1"/>
</dbReference>
<dbReference type="GO" id="GO:0005829">
    <property type="term" value="C:cytosol"/>
    <property type="evidence" value="ECO:0007669"/>
    <property type="project" value="TreeGrafter"/>
</dbReference>
<feature type="domain" description="Glutamine amidotransferase" evidence="1">
    <location>
        <begin position="53"/>
        <end position="183"/>
    </location>
</feature>